<evidence type="ECO:0000256" key="1">
    <source>
        <dbReference type="ARBA" id="ARBA00022801"/>
    </source>
</evidence>
<dbReference type="Gene3D" id="3.40.50.1820">
    <property type="entry name" value="alpha/beta hydrolase"/>
    <property type="match status" value="1"/>
</dbReference>
<dbReference type="OrthoDB" id="408631at2759"/>
<dbReference type="InterPro" id="IPR050300">
    <property type="entry name" value="GDXG_lipolytic_enzyme"/>
</dbReference>
<gene>
    <name evidence="3" type="ORF">A1O7_04945</name>
</gene>
<evidence type="ECO:0000313" key="3">
    <source>
        <dbReference type="EMBL" id="EXJ60792.1"/>
    </source>
</evidence>
<sequence length="346" mass="37910">MGDASSPNELESDVYINQKIFQSSAITPATRDFNLRLQELESRGQKWYEVGAAEYRRLRKAGLTPLPGATLLPSATAFSVPSRDDNRSIPCRVLMPEHDSAPQGIFMHIHGGGWVLNDETSSDLYLQKVANAGSLVCLSVGYRLAPEHPFPAGPQDCFDVATWLIDHGEEEFGTSLKFVGGESAGANLALLAALDLLRSPNSTYSSVRLKGVLLHYGAYSLQWHASTRHFKKQPSLILDEDLLNHFRAAYLPSTGSEDWSAPEISPFYADLSNLDLPPAFISCGTEDCLLEDSVFMGVRWMIAGGEAVVKCYPGSPHGFILFSEEVHDNTRIAMSHLATFINSKCA</sequence>
<keyword evidence="1" id="KW-0378">Hydrolase</keyword>
<organism evidence="3 4">
    <name type="scientific">Cladophialophora yegresii CBS 114405</name>
    <dbReference type="NCBI Taxonomy" id="1182544"/>
    <lineage>
        <taxon>Eukaryota</taxon>
        <taxon>Fungi</taxon>
        <taxon>Dikarya</taxon>
        <taxon>Ascomycota</taxon>
        <taxon>Pezizomycotina</taxon>
        <taxon>Eurotiomycetes</taxon>
        <taxon>Chaetothyriomycetidae</taxon>
        <taxon>Chaetothyriales</taxon>
        <taxon>Herpotrichiellaceae</taxon>
        <taxon>Cladophialophora</taxon>
    </lineage>
</organism>
<dbReference type="VEuPathDB" id="FungiDB:A1O7_04945"/>
<dbReference type="RefSeq" id="XP_007757145.1">
    <property type="nucleotide sequence ID" value="XM_007758955.1"/>
</dbReference>
<dbReference type="HOGENOM" id="CLU_012494_13_2_1"/>
<dbReference type="EMBL" id="AMGW01000003">
    <property type="protein sequence ID" value="EXJ60792.1"/>
    <property type="molecule type" value="Genomic_DNA"/>
</dbReference>
<evidence type="ECO:0000259" key="2">
    <source>
        <dbReference type="Pfam" id="PF07859"/>
    </source>
</evidence>
<dbReference type="PANTHER" id="PTHR48081">
    <property type="entry name" value="AB HYDROLASE SUPERFAMILY PROTEIN C4A8.06C"/>
    <property type="match status" value="1"/>
</dbReference>
<proteinExistence type="predicted"/>
<dbReference type="SUPFAM" id="SSF53474">
    <property type="entry name" value="alpha/beta-Hydrolases"/>
    <property type="match status" value="1"/>
</dbReference>
<evidence type="ECO:0000313" key="4">
    <source>
        <dbReference type="Proteomes" id="UP000019473"/>
    </source>
</evidence>
<comment type="caution">
    <text evidence="3">The sequence shown here is derived from an EMBL/GenBank/DDBJ whole genome shotgun (WGS) entry which is preliminary data.</text>
</comment>
<accession>W9VY76</accession>
<dbReference type="STRING" id="1182544.W9VY76"/>
<dbReference type="AlphaFoldDB" id="W9VY76"/>
<dbReference type="GO" id="GO:0016787">
    <property type="term" value="F:hydrolase activity"/>
    <property type="evidence" value="ECO:0007669"/>
    <property type="project" value="UniProtKB-KW"/>
</dbReference>
<dbReference type="eggNOG" id="KOG1515">
    <property type="taxonomic scope" value="Eukaryota"/>
</dbReference>
<name>W9VY76_9EURO</name>
<feature type="domain" description="Alpha/beta hydrolase fold-3" evidence="2">
    <location>
        <begin position="107"/>
        <end position="320"/>
    </location>
</feature>
<dbReference type="GeneID" id="19179530"/>
<dbReference type="PANTHER" id="PTHR48081:SF8">
    <property type="entry name" value="ALPHA_BETA HYDROLASE FOLD-3 DOMAIN-CONTAINING PROTEIN-RELATED"/>
    <property type="match status" value="1"/>
</dbReference>
<protein>
    <recommendedName>
        <fullName evidence="2">Alpha/beta hydrolase fold-3 domain-containing protein</fullName>
    </recommendedName>
</protein>
<reference evidence="3 4" key="1">
    <citation type="submission" date="2013-03" db="EMBL/GenBank/DDBJ databases">
        <title>The Genome Sequence of Cladophialophora yegresii CBS 114405.</title>
        <authorList>
            <consortium name="The Broad Institute Genomics Platform"/>
            <person name="Cuomo C."/>
            <person name="de Hoog S."/>
            <person name="Gorbushina A."/>
            <person name="Walker B."/>
            <person name="Young S.K."/>
            <person name="Zeng Q."/>
            <person name="Gargeya S."/>
            <person name="Fitzgerald M."/>
            <person name="Haas B."/>
            <person name="Abouelleil A."/>
            <person name="Allen A.W."/>
            <person name="Alvarado L."/>
            <person name="Arachchi H.M."/>
            <person name="Berlin A.M."/>
            <person name="Chapman S.B."/>
            <person name="Gainer-Dewar J."/>
            <person name="Goldberg J."/>
            <person name="Griggs A."/>
            <person name="Gujja S."/>
            <person name="Hansen M."/>
            <person name="Howarth C."/>
            <person name="Imamovic A."/>
            <person name="Ireland A."/>
            <person name="Larimer J."/>
            <person name="McCowan C."/>
            <person name="Murphy C."/>
            <person name="Pearson M."/>
            <person name="Poon T.W."/>
            <person name="Priest M."/>
            <person name="Roberts A."/>
            <person name="Saif S."/>
            <person name="Shea T."/>
            <person name="Sisk P."/>
            <person name="Sykes S."/>
            <person name="Wortman J."/>
            <person name="Nusbaum C."/>
            <person name="Birren B."/>
        </authorList>
    </citation>
    <scope>NUCLEOTIDE SEQUENCE [LARGE SCALE GENOMIC DNA]</scope>
    <source>
        <strain evidence="3 4">CBS 114405</strain>
    </source>
</reference>
<dbReference type="InterPro" id="IPR029058">
    <property type="entry name" value="AB_hydrolase_fold"/>
</dbReference>
<keyword evidence="4" id="KW-1185">Reference proteome</keyword>
<dbReference type="InterPro" id="IPR013094">
    <property type="entry name" value="AB_hydrolase_3"/>
</dbReference>
<dbReference type="Proteomes" id="UP000019473">
    <property type="component" value="Unassembled WGS sequence"/>
</dbReference>
<dbReference type="Pfam" id="PF07859">
    <property type="entry name" value="Abhydrolase_3"/>
    <property type="match status" value="1"/>
</dbReference>